<dbReference type="Proteomes" id="UP000298631">
    <property type="component" value="Plasmid unnamed1"/>
</dbReference>
<evidence type="ECO:0000313" key="8">
    <source>
        <dbReference type="EMBL" id="QCO57668.1"/>
    </source>
</evidence>
<dbReference type="GO" id="GO:0071949">
    <property type="term" value="F:FAD binding"/>
    <property type="evidence" value="ECO:0007669"/>
    <property type="project" value="TreeGrafter"/>
</dbReference>
<dbReference type="InterPro" id="IPR036155">
    <property type="entry name" value="Crypto/Photolyase_N_sf"/>
</dbReference>
<keyword evidence="9" id="KW-1185">Reference proteome</keyword>
<protein>
    <submittedName>
        <fullName evidence="8">Deoxyribodipyrimidine photo-lyase</fullName>
    </submittedName>
</protein>
<feature type="site" description="Electron transfer via tryptophanyl radical" evidence="5">
    <location>
        <position position="304"/>
    </location>
</feature>
<organism evidence="8 9">
    <name type="scientific">Pseudorhodobacter turbinis</name>
    <dbReference type="NCBI Taxonomy" id="2500533"/>
    <lineage>
        <taxon>Bacteria</taxon>
        <taxon>Pseudomonadati</taxon>
        <taxon>Pseudomonadota</taxon>
        <taxon>Alphaproteobacteria</taxon>
        <taxon>Rhodobacterales</taxon>
        <taxon>Paracoccaceae</taxon>
        <taxon>Pseudorhodobacter</taxon>
    </lineage>
</organism>
<reference evidence="8 9" key="1">
    <citation type="submission" date="2019-05" db="EMBL/GenBank/DDBJ databases">
        <title>Pseudorhodobacter turbinis sp. nov., isolated from the gut of the Korean turban shell.</title>
        <authorList>
            <person name="Jeong Y.-S."/>
            <person name="Kang W.-R."/>
            <person name="Bae J.-W."/>
        </authorList>
    </citation>
    <scope>NUCLEOTIDE SEQUENCE [LARGE SCALE GENOMIC DNA]</scope>
    <source>
        <strain evidence="8 9">S12M18</strain>
        <plasmid evidence="8 9">unnamed1</plasmid>
    </source>
</reference>
<feature type="site" description="Electron transfer via tryptophanyl radical" evidence="5">
    <location>
        <position position="357"/>
    </location>
</feature>
<comment type="cofactor">
    <cofactor evidence="1">
        <name>(6R)-5,10-methylene-5,6,7,8-tetrahydrofolate</name>
        <dbReference type="ChEBI" id="CHEBI:15636"/>
    </cofactor>
</comment>
<feature type="binding site" evidence="4">
    <location>
        <begin position="235"/>
        <end position="239"/>
    </location>
    <ligand>
        <name>FAD</name>
        <dbReference type="ChEBI" id="CHEBI:57692"/>
    </ligand>
</feature>
<dbReference type="GO" id="GO:0003677">
    <property type="term" value="F:DNA binding"/>
    <property type="evidence" value="ECO:0007669"/>
    <property type="project" value="TreeGrafter"/>
</dbReference>
<keyword evidence="6" id="KW-0157">Chromophore</keyword>
<dbReference type="InterPro" id="IPR002081">
    <property type="entry name" value="Cryptochrome/DNA_photolyase_1"/>
</dbReference>
<comment type="similarity">
    <text evidence="6">Belongs to the DNA photolyase family.</text>
</comment>
<dbReference type="Pfam" id="PF03441">
    <property type="entry name" value="FAD_binding_7"/>
    <property type="match status" value="1"/>
</dbReference>
<keyword evidence="3 4" id="KW-0274">FAD</keyword>
<dbReference type="EMBL" id="CP039965">
    <property type="protein sequence ID" value="QCO57668.1"/>
    <property type="molecule type" value="Genomic_DNA"/>
</dbReference>
<dbReference type="Gene3D" id="1.25.40.80">
    <property type="match status" value="1"/>
</dbReference>
<comment type="cofactor">
    <cofactor evidence="4">
        <name>FAD</name>
        <dbReference type="ChEBI" id="CHEBI:57692"/>
    </cofactor>
    <text evidence="4">Binds 1 FAD per subunit.</text>
</comment>
<gene>
    <name evidence="8" type="ORF">EOK75_18415</name>
</gene>
<dbReference type="InterPro" id="IPR036134">
    <property type="entry name" value="Crypto/Photolyase_FAD-like_sf"/>
</dbReference>
<dbReference type="PANTHER" id="PTHR11455">
    <property type="entry name" value="CRYPTOCHROME"/>
    <property type="match status" value="1"/>
</dbReference>
<name>A0A4P8EKT5_9RHOB</name>
<feature type="site" description="Electron transfer via tryptophanyl radical" evidence="5">
    <location>
        <position position="380"/>
    </location>
</feature>
<evidence type="ECO:0000256" key="5">
    <source>
        <dbReference type="PIRSR" id="PIRSR602081-2"/>
    </source>
</evidence>
<keyword evidence="8" id="KW-0614">Plasmid</keyword>
<keyword evidence="8" id="KW-0456">Lyase</keyword>
<feature type="domain" description="Photolyase/cryptochrome alpha/beta" evidence="7">
    <location>
        <begin position="4"/>
        <end position="130"/>
    </location>
</feature>
<dbReference type="PROSITE" id="PS51645">
    <property type="entry name" value="PHR_CRY_ALPHA_BETA"/>
    <property type="match status" value="1"/>
</dbReference>
<geneLocation type="plasmid" evidence="8 9">
    <name>unnamed1</name>
</geneLocation>
<dbReference type="GO" id="GO:0009416">
    <property type="term" value="P:response to light stimulus"/>
    <property type="evidence" value="ECO:0007669"/>
    <property type="project" value="TreeGrafter"/>
</dbReference>
<evidence type="ECO:0000256" key="2">
    <source>
        <dbReference type="ARBA" id="ARBA00022630"/>
    </source>
</evidence>
<dbReference type="InterPro" id="IPR014729">
    <property type="entry name" value="Rossmann-like_a/b/a_fold"/>
</dbReference>
<feature type="binding site" evidence="4">
    <location>
        <position position="223"/>
    </location>
    <ligand>
        <name>FAD</name>
        <dbReference type="ChEBI" id="CHEBI:57692"/>
    </ligand>
</feature>
<feature type="binding site" evidence="4">
    <location>
        <begin position="370"/>
        <end position="372"/>
    </location>
    <ligand>
        <name>FAD</name>
        <dbReference type="ChEBI" id="CHEBI:57692"/>
    </ligand>
</feature>
<dbReference type="Gene3D" id="3.40.50.620">
    <property type="entry name" value="HUPs"/>
    <property type="match status" value="1"/>
</dbReference>
<evidence type="ECO:0000256" key="4">
    <source>
        <dbReference type="PIRSR" id="PIRSR602081-1"/>
    </source>
</evidence>
<dbReference type="OrthoDB" id="9772484at2"/>
<dbReference type="SUPFAM" id="SSF52425">
    <property type="entry name" value="Cryptochrome/photolyase, N-terminal domain"/>
    <property type="match status" value="1"/>
</dbReference>
<dbReference type="Pfam" id="PF00875">
    <property type="entry name" value="DNA_photolyase"/>
    <property type="match status" value="1"/>
</dbReference>
<dbReference type="GO" id="GO:0003904">
    <property type="term" value="F:deoxyribodipyrimidine photo-lyase activity"/>
    <property type="evidence" value="ECO:0007669"/>
    <property type="project" value="TreeGrafter"/>
</dbReference>
<proteinExistence type="inferred from homology"/>
<dbReference type="InterPro" id="IPR005101">
    <property type="entry name" value="Cryptochr/Photolyase_FAD-bd"/>
</dbReference>
<dbReference type="SUPFAM" id="SSF48173">
    <property type="entry name" value="Cryptochrome/photolyase FAD-binding domain"/>
    <property type="match status" value="1"/>
</dbReference>
<evidence type="ECO:0000259" key="7">
    <source>
        <dbReference type="PROSITE" id="PS51645"/>
    </source>
</evidence>
<sequence length="475" mass="53525">MSDTPLILWVRRDLRLSDNPMLAQAAKSGRAVVPVFILDPETESLGAAAKWRLGLGLAAFARALEGIGSKLILRRGPALEVLQGLRAELGAGAVHWARLYDAPAKARDTQVKSALRGDGIEAQSHAGHLLYEPWTVQTGQGGYYKVYSAFWRNVKTREVSFPAAAPKTLKAPENWPASDLLDDWQMGRAMDRGAAVVLPHLGVGEGVAQTRLADFLDGPVMRYKDRRDFPAEDATSRLSENLTYGEIGPRSIWHATQRMMHEGSIGAEHFLKELAWREFAYHLLHHSPHITSRNWREEWDSFPWRGDNDDAELWRRGMSGEPFVDAAMREMYVTGTMHNRARMIVASYLTKHLMTDWRVGQRWFEDCLIDWDPASNAMGWQWAAGSGPDATPYFRVFNPETQAKKFDPKALYRHRFIAELASPPGPDARGFFNAVPRSWDLDVPSRYPDRLVELSFGRKRALEAYSVRGTAADEP</sequence>
<feature type="binding site" evidence="4">
    <location>
        <position position="270"/>
    </location>
    <ligand>
        <name>FAD</name>
        <dbReference type="ChEBI" id="CHEBI:57692"/>
    </ligand>
</feature>
<dbReference type="AlphaFoldDB" id="A0A4P8EKT5"/>
<dbReference type="InterPro" id="IPR006050">
    <property type="entry name" value="DNA_photolyase_N"/>
</dbReference>
<dbReference type="RefSeq" id="WP_137195473.1">
    <property type="nucleotide sequence ID" value="NZ_CP039965.1"/>
</dbReference>
<dbReference type="KEGG" id="pseb:EOK75_18415"/>
<keyword evidence="2 4" id="KW-0285">Flavoprotein</keyword>
<dbReference type="PANTHER" id="PTHR11455:SF9">
    <property type="entry name" value="CRYPTOCHROME CIRCADIAN CLOCK 5 ISOFORM X1"/>
    <property type="match status" value="1"/>
</dbReference>
<evidence type="ECO:0000256" key="1">
    <source>
        <dbReference type="ARBA" id="ARBA00001932"/>
    </source>
</evidence>
<dbReference type="Gene3D" id="1.10.579.10">
    <property type="entry name" value="DNA Cyclobutane Dipyrimidine Photolyase, subunit A, domain 3"/>
    <property type="match status" value="1"/>
</dbReference>
<evidence type="ECO:0000256" key="3">
    <source>
        <dbReference type="ARBA" id="ARBA00022827"/>
    </source>
</evidence>
<accession>A0A4P8EKT5</accession>
<evidence type="ECO:0000313" key="9">
    <source>
        <dbReference type="Proteomes" id="UP000298631"/>
    </source>
</evidence>
<evidence type="ECO:0000256" key="6">
    <source>
        <dbReference type="RuleBase" id="RU004182"/>
    </source>
</evidence>
<dbReference type="PRINTS" id="PR00147">
    <property type="entry name" value="DNAPHOTLYASE"/>
</dbReference>